<dbReference type="InterPro" id="IPR044051">
    <property type="entry name" value="Prophage_tail_N"/>
</dbReference>
<name>A0A1C6G2I1_9FIRM</name>
<dbReference type="NCBIfam" id="TIGR01665">
    <property type="entry name" value="put_anti_recept"/>
    <property type="match status" value="1"/>
</dbReference>
<dbReference type="InterPro" id="IPR010572">
    <property type="entry name" value="Tail_dom"/>
</dbReference>
<protein>
    <submittedName>
        <fullName evidence="3">Phage minor structural protein, N-terminal region</fullName>
    </submittedName>
</protein>
<evidence type="ECO:0000313" key="3">
    <source>
        <dbReference type="EMBL" id="SCJ39549.1"/>
    </source>
</evidence>
<evidence type="ECO:0000259" key="1">
    <source>
        <dbReference type="Pfam" id="PF06605"/>
    </source>
</evidence>
<dbReference type="Gene3D" id="2.60.120.260">
    <property type="entry name" value="Galactose-binding domain-like"/>
    <property type="match status" value="1"/>
</dbReference>
<gene>
    <name evidence="3" type="ORF">SAMEA3545359_00206</name>
</gene>
<feature type="domain" description="Tail spike" evidence="1">
    <location>
        <begin position="95"/>
        <end position="328"/>
    </location>
</feature>
<proteinExistence type="predicted"/>
<dbReference type="Pfam" id="PF06605">
    <property type="entry name" value="Prophage_tail"/>
    <property type="match status" value="1"/>
</dbReference>
<sequence>MVILGIRYTGPGGLVDIDVDHHIDYQSNGLQKLSFSVPLEHPSYPHIKEELPVECQGQRYIVKSIDEQLVHTDFVAELDLDVLRQRVFAPAFVSTTLTLSDTLMLLLADTGWYAVGADLVSIKRSIELSDSTPYDVVMHCQSVYGVTYRFDTATKSITVLKPENEQPKNLYITDQLNLRRVDMKGDTYEMVTRLYPYGKPDEETGEAMNIASVNDGVPYIEDHTYSDKVISAVWRDERYTNPQSLKDDAILRLAKLAVPNRSYELDVADLAKIDPSYSGLAIGLHDKVKLIDRRRKTIEVHQVVAYREYPNAPESNVITLSTVPLTIEGEIRGSISALDEASIQTAGKVNEIKRDLDTTVSRVEQTYTRGETDELIGSKVTQSADVLRSEIAHTYITGTELKEVKSELEQSIEHIQLSMQKTGGDNLVFGSSARLGLEDWTTDGAVMCDTSTSVYNATSAGGAFVLADEVTHTGRLSQTIKTVPGGQYAWYFRYKLQAGLQTEATVHIGGSQLELPMSDQWVERTGNFTAQDITAKVEFWVQDGILTVADITVKEGLVCTAWQQAQNEIQAGGVTVTQRGLQVDANGDPFAVKIDNQQFLVRNKDTGQDVVYLTKDQALISRLTAQDELTVRRYGQPSKALRIIPVDTGAFFVVND</sequence>
<feature type="domain" description="Prophage endopeptidase tail N-terminal" evidence="2">
    <location>
        <begin position="22"/>
        <end position="72"/>
    </location>
</feature>
<dbReference type="AlphaFoldDB" id="A0A1C6G2I1"/>
<dbReference type="EMBL" id="FMHG01000001">
    <property type="protein sequence ID" value="SCJ39549.1"/>
    <property type="molecule type" value="Genomic_DNA"/>
</dbReference>
<dbReference type="Pfam" id="PF18994">
    <property type="entry name" value="Prophage_tailD1"/>
    <property type="match status" value="1"/>
</dbReference>
<accession>A0A1C6G2I1</accession>
<organism evidence="3">
    <name type="scientific">uncultured Anaerotruncus sp</name>
    <dbReference type="NCBI Taxonomy" id="905011"/>
    <lineage>
        <taxon>Bacteria</taxon>
        <taxon>Bacillati</taxon>
        <taxon>Bacillota</taxon>
        <taxon>Clostridia</taxon>
        <taxon>Eubacteriales</taxon>
        <taxon>Oscillospiraceae</taxon>
        <taxon>Anaerotruncus</taxon>
        <taxon>environmental samples</taxon>
    </lineage>
</organism>
<evidence type="ECO:0000259" key="2">
    <source>
        <dbReference type="Pfam" id="PF18994"/>
    </source>
</evidence>
<dbReference type="InterPro" id="IPR007119">
    <property type="entry name" value="Phage_tail_spike_N"/>
</dbReference>
<reference evidence="3" key="1">
    <citation type="submission" date="2015-09" db="EMBL/GenBank/DDBJ databases">
        <authorList>
            <consortium name="Pathogen Informatics"/>
        </authorList>
    </citation>
    <scope>NUCLEOTIDE SEQUENCE</scope>
    <source>
        <strain evidence="3">2789STDY5834896</strain>
    </source>
</reference>